<comment type="caution">
    <text evidence="1">The sequence shown here is derived from an EMBL/GenBank/DDBJ whole genome shotgun (WGS) entry which is preliminary data.</text>
</comment>
<dbReference type="Proteomes" id="UP001370758">
    <property type="component" value="Unassembled WGS sequence"/>
</dbReference>
<reference evidence="1 2" key="1">
    <citation type="submission" date="2023-08" db="EMBL/GenBank/DDBJ databases">
        <authorList>
            <person name="Palmer J.M."/>
        </authorList>
    </citation>
    <scope>NUCLEOTIDE SEQUENCE [LARGE SCALE GENOMIC DNA]</scope>
    <source>
        <strain evidence="1 2">TWF481</strain>
    </source>
</reference>
<dbReference type="AlphaFoldDB" id="A0AAV9W1X4"/>
<gene>
    <name evidence="1" type="ORF">TWF481_010814</name>
</gene>
<evidence type="ECO:0000313" key="2">
    <source>
        <dbReference type="Proteomes" id="UP001370758"/>
    </source>
</evidence>
<evidence type="ECO:0000313" key="1">
    <source>
        <dbReference type="EMBL" id="KAK6500471.1"/>
    </source>
</evidence>
<accession>A0AAV9W1X4</accession>
<proteinExistence type="predicted"/>
<sequence>MNNVLRHFRSLHSNDGPPGSLGGGISRGYFWESDFPNFQTTEQLEDWINKRAGEFSGYYPRCFELAAMQMANEHSTKFESMLLEKMQKDLGADESEKAIYVIEA</sequence>
<keyword evidence="2" id="KW-1185">Reference proteome</keyword>
<organism evidence="1 2">
    <name type="scientific">Arthrobotrys musiformis</name>
    <dbReference type="NCBI Taxonomy" id="47236"/>
    <lineage>
        <taxon>Eukaryota</taxon>
        <taxon>Fungi</taxon>
        <taxon>Dikarya</taxon>
        <taxon>Ascomycota</taxon>
        <taxon>Pezizomycotina</taxon>
        <taxon>Orbiliomycetes</taxon>
        <taxon>Orbiliales</taxon>
        <taxon>Orbiliaceae</taxon>
        <taxon>Arthrobotrys</taxon>
    </lineage>
</organism>
<dbReference type="EMBL" id="JAVHJL010000007">
    <property type="protein sequence ID" value="KAK6500471.1"/>
    <property type="molecule type" value="Genomic_DNA"/>
</dbReference>
<name>A0AAV9W1X4_9PEZI</name>
<protein>
    <submittedName>
        <fullName evidence="1">Uncharacterized protein</fullName>
    </submittedName>
</protein>